<dbReference type="PATRIC" id="fig|1274524.3.peg.822"/>
<evidence type="ECO:0000313" key="1">
    <source>
        <dbReference type="EMBL" id="EME76057.1"/>
    </source>
</evidence>
<sequence length="204" mass="23358">MRQACFGKKEEGKETDMDTGREMRIYEESRKWIYGTVIMEDGICLIENEEGDLFLFESLKSPAVFVKLDGDWVKAELFDQFAVTEKHGNIALTGGEALRYLKTVKQAFLDFLNDLDDGQFYAFLDQLNSLGFSVFDCVYAYNGLSFLTDAECAKGVSFYQFSTDVKQCALQHHYERNGERKDRFEWTASDGTRIVTISAYKPPT</sequence>
<name>M5PH94_9BACI</name>
<dbReference type="AlphaFoldDB" id="M5PH94"/>
<gene>
    <name evidence="1" type="ORF">BSONL12_03754</name>
</gene>
<organism evidence="1 2">
    <name type="scientific">Bacillus sonorensis L12</name>
    <dbReference type="NCBI Taxonomy" id="1274524"/>
    <lineage>
        <taxon>Bacteria</taxon>
        <taxon>Bacillati</taxon>
        <taxon>Bacillota</taxon>
        <taxon>Bacilli</taxon>
        <taxon>Bacillales</taxon>
        <taxon>Bacillaceae</taxon>
        <taxon>Bacillus</taxon>
    </lineage>
</organism>
<dbReference type="Pfam" id="PF10949">
    <property type="entry name" value="DUF2777"/>
    <property type="match status" value="1"/>
</dbReference>
<reference evidence="1 2" key="1">
    <citation type="journal article" date="2013" name="Genome Announc.">
        <title>Draft Whole-Genome Sequence of Bacillus sonorensis Strain L12, a Source of Nonribosomal Lipopeptides.</title>
        <authorList>
            <person name="Adimpong D.B."/>
            <person name="Sorensen K.I."/>
            <person name="Nielsen D.S."/>
            <person name="Thorsen L."/>
            <person name="Rasmussen T.B."/>
            <person name="Derkx P.M."/>
            <person name="Jespersen L."/>
        </authorList>
    </citation>
    <scope>NUCLEOTIDE SEQUENCE [LARGE SCALE GENOMIC DNA]</scope>
    <source>
        <strain evidence="1 2">L12</strain>
    </source>
</reference>
<evidence type="ECO:0008006" key="3">
    <source>
        <dbReference type="Google" id="ProtNLM"/>
    </source>
</evidence>
<accession>M5PH94</accession>
<evidence type="ECO:0000313" key="2">
    <source>
        <dbReference type="Proteomes" id="UP000011907"/>
    </source>
</evidence>
<dbReference type="EMBL" id="AOFM01000003">
    <property type="protein sequence ID" value="EME76057.1"/>
    <property type="molecule type" value="Genomic_DNA"/>
</dbReference>
<proteinExistence type="predicted"/>
<dbReference type="InterPro" id="IPR024488">
    <property type="entry name" value="DUF2777"/>
</dbReference>
<protein>
    <recommendedName>
        <fullName evidence="3">DUF2777 domain-containing protein</fullName>
    </recommendedName>
</protein>
<dbReference type="eggNOG" id="ENOG5032ZT1">
    <property type="taxonomic scope" value="Bacteria"/>
</dbReference>
<comment type="caution">
    <text evidence="1">The sequence shown here is derived from an EMBL/GenBank/DDBJ whole genome shotgun (WGS) entry which is preliminary data.</text>
</comment>
<dbReference type="Proteomes" id="UP000011907">
    <property type="component" value="Unassembled WGS sequence"/>
</dbReference>